<feature type="region of interest" description="Disordered" evidence="1">
    <location>
        <begin position="1"/>
        <end position="21"/>
    </location>
</feature>
<dbReference type="RefSeq" id="WP_132605878.1">
    <property type="nucleotide sequence ID" value="NZ_SMKO01000234.1"/>
</dbReference>
<accession>A0A4R4UCK3</accession>
<evidence type="ECO:0000313" key="2">
    <source>
        <dbReference type="EMBL" id="TDC89231.1"/>
    </source>
</evidence>
<evidence type="ECO:0008006" key="4">
    <source>
        <dbReference type="Google" id="ProtNLM"/>
    </source>
</evidence>
<reference evidence="2 3" key="1">
    <citation type="submission" date="2019-03" db="EMBL/GenBank/DDBJ databases">
        <title>Draft genome sequences of novel Actinobacteria.</title>
        <authorList>
            <person name="Sahin N."/>
            <person name="Ay H."/>
            <person name="Saygin H."/>
        </authorList>
    </citation>
    <scope>NUCLEOTIDE SEQUENCE [LARGE SCALE GENOMIC DNA]</scope>
    <source>
        <strain evidence="2 3">KC310</strain>
    </source>
</reference>
<dbReference type="AlphaFoldDB" id="A0A4R4UCK3"/>
<evidence type="ECO:0000313" key="3">
    <source>
        <dbReference type="Proteomes" id="UP000295258"/>
    </source>
</evidence>
<protein>
    <recommendedName>
        <fullName evidence="4">DUF2188 domain-containing protein</fullName>
    </recommendedName>
</protein>
<feature type="compositionally biased region" description="Basic and acidic residues" evidence="1">
    <location>
        <begin position="1"/>
        <end position="13"/>
    </location>
</feature>
<evidence type="ECO:0000256" key="1">
    <source>
        <dbReference type="SAM" id="MobiDB-lite"/>
    </source>
</evidence>
<sequence>MTVPHRPREEYRGHTACTPPPTGQLFEIVVLDTTGDDGHARWSTVGWGVDRADADAIARTYVTRQLCPYEAVQIRHDGRLLAEHRRPLDEAAHRER</sequence>
<proteinExistence type="predicted"/>
<gene>
    <name evidence="2" type="ORF">E1292_44730</name>
</gene>
<keyword evidence="3" id="KW-1185">Reference proteome</keyword>
<dbReference type="Proteomes" id="UP000295258">
    <property type="component" value="Unassembled WGS sequence"/>
</dbReference>
<name>A0A4R4UCK3_9ACTN</name>
<comment type="caution">
    <text evidence="2">The sequence shown here is derived from an EMBL/GenBank/DDBJ whole genome shotgun (WGS) entry which is preliminary data.</text>
</comment>
<organism evidence="2 3">
    <name type="scientific">Nonomuraea deserti</name>
    <dbReference type="NCBI Taxonomy" id="1848322"/>
    <lineage>
        <taxon>Bacteria</taxon>
        <taxon>Bacillati</taxon>
        <taxon>Actinomycetota</taxon>
        <taxon>Actinomycetes</taxon>
        <taxon>Streptosporangiales</taxon>
        <taxon>Streptosporangiaceae</taxon>
        <taxon>Nonomuraea</taxon>
    </lineage>
</organism>
<dbReference type="EMBL" id="SMKO01000234">
    <property type="protein sequence ID" value="TDC89231.1"/>
    <property type="molecule type" value="Genomic_DNA"/>
</dbReference>